<name>A0A4C1YQ36_EUMVA</name>
<evidence type="ECO:0000313" key="2">
    <source>
        <dbReference type="EMBL" id="GBP77103.1"/>
    </source>
</evidence>
<comment type="caution">
    <text evidence="2">The sequence shown here is derived from an EMBL/GenBank/DDBJ whole genome shotgun (WGS) entry which is preliminary data.</text>
</comment>
<accession>A0A4C1YQ36</accession>
<dbReference type="AlphaFoldDB" id="A0A4C1YQ36"/>
<evidence type="ECO:0000256" key="1">
    <source>
        <dbReference type="SAM" id="MobiDB-lite"/>
    </source>
</evidence>
<organism evidence="2 3">
    <name type="scientific">Eumeta variegata</name>
    <name type="common">Bagworm moth</name>
    <name type="synonym">Eumeta japonica</name>
    <dbReference type="NCBI Taxonomy" id="151549"/>
    <lineage>
        <taxon>Eukaryota</taxon>
        <taxon>Metazoa</taxon>
        <taxon>Ecdysozoa</taxon>
        <taxon>Arthropoda</taxon>
        <taxon>Hexapoda</taxon>
        <taxon>Insecta</taxon>
        <taxon>Pterygota</taxon>
        <taxon>Neoptera</taxon>
        <taxon>Endopterygota</taxon>
        <taxon>Lepidoptera</taxon>
        <taxon>Glossata</taxon>
        <taxon>Ditrysia</taxon>
        <taxon>Tineoidea</taxon>
        <taxon>Psychidae</taxon>
        <taxon>Oiketicinae</taxon>
        <taxon>Eumeta</taxon>
    </lineage>
</organism>
<evidence type="ECO:0000313" key="3">
    <source>
        <dbReference type="Proteomes" id="UP000299102"/>
    </source>
</evidence>
<dbReference type="Proteomes" id="UP000299102">
    <property type="component" value="Unassembled WGS sequence"/>
</dbReference>
<proteinExistence type="predicted"/>
<protein>
    <submittedName>
        <fullName evidence="2">Uncharacterized protein</fullName>
    </submittedName>
</protein>
<dbReference type="EMBL" id="BGZK01001317">
    <property type="protein sequence ID" value="GBP77103.1"/>
    <property type="molecule type" value="Genomic_DNA"/>
</dbReference>
<keyword evidence="3" id="KW-1185">Reference proteome</keyword>
<sequence length="123" mass="12950">MNAAPPAGATRPAPAPPVPIRITCEESDVVASVNGIVVVLLVGVDVEDQVYTYQKCKEPKNEPNRAQKYYLLHIEYRSQKGRRGGANEWERSRCSFCVGAGGAGAGAGRADNAPLPATAGRAA</sequence>
<reference evidence="2 3" key="1">
    <citation type="journal article" date="2019" name="Commun. Biol.">
        <title>The bagworm genome reveals a unique fibroin gene that provides high tensile strength.</title>
        <authorList>
            <person name="Kono N."/>
            <person name="Nakamura H."/>
            <person name="Ohtoshi R."/>
            <person name="Tomita M."/>
            <person name="Numata K."/>
            <person name="Arakawa K."/>
        </authorList>
    </citation>
    <scope>NUCLEOTIDE SEQUENCE [LARGE SCALE GENOMIC DNA]</scope>
</reference>
<feature type="region of interest" description="Disordered" evidence="1">
    <location>
        <begin position="104"/>
        <end position="123"/>
    </location>
</feature>
<gene>
    <name evidence="2" type="ORF">EVAR_61105_1</name>
</gene>